<feature type="compositionally biased region" description="Acidic residues" evidence="6">
    <location>
        <begin position="172"/>
        <end position="188"/>
    </location>
</feature>
<dbReference type="EMBL" id="PUHQ01000098">
    <property type="protein sequence ID" value="KAG0656406.1"/>
    <property type="molecule type" value="Genomic_DNA"/>
</dbReference>
<comment type="similarity">
    <text evidence="3">Belongs to the NOP16 family.</text>
</comment>
<evidence type="ECO:0000256" key="6">
    <source>
        <dbReference type="SAM" id="MobiDB-lite"/>
    </source>
</evidence>
<protein>
    <recommendedName>
        <fullName evidence="4">Nucleolar protein 16</fullName>
    </recommendedName>
</protein>
<keyword evidence="8" id="KW-1185">Reference proteome</keyword>
<sequence length="314" mass="34504">MVNPRQRRKRFSGTAKASASKRSIKNQKKVTIKGPEELVKGWDKNKTVRQNYAALGLMPSLDPRQSGGVEPDRHAVPYAVASATSATVDDLDAVLEDAEMASCSDSEDEEKQKDVKGKGKERAPAKEEELKPGMARIIRDETGKIVKIVLAGEDGAEVEEDIVEPSRAAGGDDSDDDDEDDDEEEEETAAAAQPWGPAMKDWDAHPAQEKEHGALEGVTRNSRQGIPIFGAPRHVEAKTDVVRALEERAAKKTKVIRHTSEFEETWLVKLVDKYGDDVAKMARDIKLNQWQKTPGELRKMIAKAGGIDALRSKA</sequence>
<accession>A0A9P6VX54</accession>
<feature type="compositionally biased region" description="Basic residues" evidence="6">
    <location>
        <begin position="1"/>
        <end position="11"/>
    </location>
</feature>
<evidence type="ECO:0000313" key="8">
    <source>
        <dbReference type="Proteomes" id="UP000777482"/>
    </source>
</evidence>
<dbReference type="PANTHER" id="PTHR13243">
    <property type="entry name" value="HSPC111 PROTEIN-RELATED"/>
    <property type="match status" value="1"/>
</dbReference>
<feature type="compositionally biased region" description="Basic and acidic residues" evidence="6">
    <location>
        <begin position="110"/>
        <end position="135"/>
    </location>
</feature>
<comment type="subcellular location">
    <subcellularLocation>
        <location evidence="2">Nucleus</location>
        <location evidence="2">Nucleolus</location>
    </subcellularLocation>
</comment>
<name>A0A9P6VX54_RHOMI</name>
<comment type="function">
    <text evidence="1">Involved in the biogenesis of the 60S ribosomal subunit.</text>
</comment>
<evidence type="ECO:0000256" key="2">
    <source>
        <dbReference type="ARBA" id="ARBA00004604"/>
    </source>
</evidence>
<evidence type="ECO:0000256" key="4">
    <source>
        <dbReference type="ARBA" id="ARBA00015522"/>
    </source>
</evidence>
<feature type="compositionally biased region" description="Acidic residues" evidence="6">
    <location>
        <begin position="154"/>
        <end position="163"/>
    </location>
</feature>
<dbReference type="InterPro" id="IPR019002">
    <property type="entry name" value="Ribosome_biogenesis_Nop16"/>
</dbReference>
<evidence type="ECO:0000313" key="7">
    <source>
        <dbReference type="EMBL" id="KAG0656406.1"/>
    </source>
</evidence>
<feature type="region of interest" description="Disordered" evidence="6">
    <location>
        <begin position="154"/>
        <end position="231"/>
    </location>
</feature>
<dbReference type="PANTHER" id="PTHR13243:SF1">
    <property type="entry name" value="NUCLEOLAR PROTEIN 16"/>
    <property type="match status" value="1"/>
</dbReference>
<dbReference type="Proteomes" id="UP000777482">
    <property type="component" value="Unassembled WGS sequence"/>
</dbReference>
<dbReference type="GO" id="GO:0042273">
    <property type="term" value="P:ribosomal large subunit biogenesis"/>
    <property type="evidence" value="ECO:0007669"/>
    <property type="project" value="TreeGrafter"/>
</dbReference>
<proteinExistence type="inferred from homology"/>
<feature type="region of interest" description="Disordered" evidence="6">
    <location>
        <begin position="1"/>
        <end position="29"/>
    </location>
</feature>
<dbReference type="AlphaFoldDB" id="A0A9P6VX54"/>
<dbReference type="OrthoDB" id="285729at2759"/>
<organism evidence="7 8">
    <name type="scientific">Rhodotorula mucilaginosa</name>
    <name type="common">Yeast</name>
    <name type="synonym">Rhodotorula rubra</name>
    <dbReference type="NCBI Taxonomy" id="5537"/>
    <lineage>
        <taxon>Eukaryota</taxon>
        <taxon>Fungi</taxon>
        <taxon>Dikarya</taxon>
        <taxon>Basidiomycota</taxon>
        <taxon>Pucciniomycotina</taxon>
        <taxon>Microbotryomycetes</taxon>
        <taxon>Sporidiobolales</taxon>
        <taxon>Sporidiobolaceae</taxon>
        <taxon>Rhodotorula</taxon>
    </lineage>
</organism>
<dbReference type="GO" id="GO:0005730">
    <property type="term" value="C:nucleolus"/>
    <property type="evidence" value="ECO:0007669"/>
    <property type="project" value="UniProtKB-SubCell"/>
</dbReference>
<feature type="compositionally biased region" description="Acidic residues" evidence="6">
    <location>
        <begin position="97"/>
        <end position="109"/>
    </location>
</feature>
<evidence type="ECO:0000256" key="1">
    <source>
        <dbReference type="ARBA" id="ARBA00002889"/>
    </source>
</evidence>
<feature type="compositionally biased region" description="Basic and acidic residues" evidence="6">
    <location>
        <begin position="200"/>
        <end position="214"/>
    </location>
</feature>
<dbReference type="Pfam" id="PF09420">
    <property type="entry name" value="Nop16"/>
    <property type="match status" value="1"/>
</dbReference>
<comment type="caution">
    <text evidence="7">The sequence shown here is derived from an EMBL/GenBank/DDBJ whole genome shotgun (WGS) entry which is preliminary data.</text>
</comment>
<reference evidence="7 8" key="1">
    <citation type="submission" date="2020-11" db="EMBL/GenBank/DDBJ databases">
        <title>Kefir isolates.</title>
        <authorList>
            <person name="Marcisauskas S."/>
            <person name="Kim Y."/>
            <person name="Blasche S."/>
        </authorList>
    </citation>
    <scope>NUCLEOTIDE SEQUENCE [LARGE SCALE GENOMIC DNA]</scope>
    <source>
        <strain evidence="7 8">KR</strain>
    </source>
</reference>
<keyword evidence="5" id="KW-0539">Nucleus</keyword>
<feature type="region of interest" description="Disordered" evidence="6">
    <location>
        <begin position="97"/>
        <end position="135"/>
    </location>
</feature>
<evidence type="ECO:0000256" key="5">
    <source>
        <dbReference type="ARBA" id="ARBA00023242"/>
    </source>
</evidence>
<gene>
    <name evidence="7" type="primary">NOP16</name>
    <name evidence="7" type="ORF">C6P46_007126</name>
</gene>
<evidence type="ECO:0000256" key="3">
    <source>
        <dbReference type="ARBA" id="ARBA00008479"/>
    </source>
</evidence>